<dbReference type="AlphaFoldDB" id="A0A8H6K260"/>
<dbReference type="Proteomes" id="UP000654918">
    <property type="component" value="Unassembled WGS sequence"/>
</dbReference>
<evidence type="ECO:0000313" key="3">
    <source>
        <dbReference type="Proteomes" id="UP000654918"/>
    </source>
</evidence>
<comment type="caution">
    <text evidence="2">The sequence shown here is derived from an EMBL/GenBank/DDBJ whole genome shotgun (WGS) entry which is preliminary data.</text>
</comment>
<keyword evidence="3" id="KW-1185">Reference proteome</keyword>
<proteinExistence type="predicted"/>
<protein>
    <submittedName>
        <fullName evidence="2">Uncharacterized protein</fullName>
    </submittedName>
</protein>
<reference evidence="2" key="1">
    <citation type="journal article" date="2020" name="Phytopathology">
        <title>Genome Sequence Resources of Colletotrichum truncatum, C. plurivorum, C. musicola, and C. sojae: Four Species Pathogenic to Soybean (Glycine max).</title>
        <authorList>
            <person name="Rogerio F."/>
            <person name="Boufleur T.R."/>
            <person name="Ciampi-Guillardi M."/>
            <person name="Sukno S.A."/>
            <person name="Thon M.R."/>
            <person name="Massola Junior N.S."/>
            <person name="Baroncelli R."/>
        </authorList>
    </citation>
    <scope>NUCLEOTIDE SEQUENCE</scope>
    <source>
        <strain evidence="2">LFN00145</strain>
    </source>
</reference>
<feature type="compositionally biased region" description="Basic and acidic residues" evidence="1">
    <location>
        <begin position="230"/>
        <end position="242"/>
    </location>
</feature>
<feature type="region of interest" description="Disordered" evidence="1">
    <location>
        <begin position="220"/>
        <end position="250"/>
    </location>
</feature>
<accession>A0A8H6K260</accession>
<evidence type="ECO:0000256" key="1">
    <source>
        <dbReference type="SAM" id="MobiDB-lite"/>
    </source>
</evidence>
<sequence length="266" mass="30737">MTAKINDLIRRGFRTLGRETSLSHTDSPTYKTVWEEWKDVPESVIMELSPVPYEIGEDTQHISWTAELVLSTRDLPRLMREGLHWTAANVHPEMSVLDPEPELEKDKNKSRKKPKTMVRSYFISDLGKDCNWAGFLMVHARDEVLTQFRVSDLRPHMILRAIAWNTVYRSEFRGNSQKAGRSADPAEEVAYFYDSFDPKNNINVIYDDMPLEGRWPWPKKAFGEGDEGEAEKTETELSETAHRPFQPPPRGVTGFIRTFCSGLRCW</sequence>
<name>A0A8H6K260_9PEZI</name>
<evidence type="ECO:0000313" key="2">
    <source>
        <dbReference type="EMBL" id="KAF6823372.1"/>
    </source>
</evidence>
<gene>
    <name evidence="2" type="ORF">CPLU01_11453</name>
</gene>
<dbReference type="EMBL" id="WIGO01000214">
    <property type="protein sequence ID" value="KAF6823372.1"/>
    <property type="molecule type" value="Genomic_DNA"/>
</dbReference>
<organism evidence="2 3">
    <name type="scientific">Colletotrichum plurivorum</name>
    <dbReference type="NCBI Taxonomy" id="2175906"/>
    <lineage>
        <taxon>Eukaryota</taxon>
        <taxon>Fungi</taxon>
        <taxon>Dikarya</taxon>
        <taxon>Ascomycota</taxon>
        <taxon>Pezizomycotina</taxon>
        <taxon>Sordariomycetes</taxon>
        <taxon>Hypocreomycetidae</taxon>
        <taxon>Glomerellales</taxon>
        <taxon>Glomerellaceae</taxon>
        <taxon>Colletotrichum</taxon>
        <taxon>Colletotrichum orchidearum species complex</taxon>
    </lineage>
</organism>